<dbReference type="KEGG" id="acm:AciX9_1433"/>
<dbReference type="InterPro" id="IPR010260">
    <property type="entry name" value="AlpA"/>
</dbReference>
<dbReference type="PaxDb" id="1198114-AciX9_1433"/>
<dbReference type="eggNOG" id="COG3311">
    <property type="taxonomic scope" value="Bacteria"/>
</dbReference>
<protein>
    <submittedName>
        <fullName evidence="1">Phage transcriptional regulator, AlpA</fullName>
    </submittedName>
</protein>
<dbReference type="OrthoDB" id="8455288at2"/>
<dbReference type="PANTHER" id="PTHR36154:SF1">
    <property type="entry name" value="DNA-BINDING TRANSCRIPTIONAL ACTIVATOR ALPA"/>
    <property type="match status" value="1"/>
</dbReference>
<dbReference type="Gene3D" id="1.10.238.160">
    <property type="match status" value="1"/>
</dbReference>
<dbReference type="HOGENOM" id="CLU_2034784_0_0_0"/>
<dbReference type="AlphaFoldDB" id="E8WWA7"/>
<evidence type="ECO:0000313" key="1">
    <source>
        <dbReference type="EMBL" id="ADW68490.1"/>
    </source>
</evidence>
<sequence length="121" mass="13441">MNRSNLNLREANEVLSVDSQTKSANGKPLQRDSEEVIFLRLPKVKAITGLSKSSLYELIRANSFPAHVHLGARTVAWVASDVQQWATERIVHSRPPASIVDGRRVPQRALPGQWASSKKFA</sequence>
<dbReference type="Pfam" id="PF05930">
    <property type="entry name" value="Phage_AlpA"/>
    <property type="match status" value="1"/>
</dbReference>
<dbReference type="RefSeq" id="WP_013579812.1">
    <property type="nucleotide sequence ID" value="NC_015064.1"/>
</dbReference>
<accession>E8WWA7</accession>
<gene>
    <name evidence="1" type="ordered locus">AciX9_1433</name>
</gene>
<keyword evidence="2" id="KW-1185">Reference proteome</keyword>
<proteinExistence type="predicted"/>
<reference evidence="2" key="1">
    <citation type="submission" date="2011-01" db="EMBL/GenBank/DDBJ databases">
        <title>Complete sequence of chromosome of Acidobacterium sp. MP5ACTX9.</title>
        <authorList>
            <consortium name="US DOE Joint Genome Institute"/>
            <person name="Lucas S."/>
            <person name="Copeland A."/>
            <person name="Lapidus A."/>
            <person name="Cheng J.-F."/>
            <person name="Goodwin L."/>
            <person name="Pitluck S."/>
            <person name="Teshima H."/>
            <person name="Detter J.C."/>
            <person name="Han C."/>
            <person name="Tapia R."/>
            <person name="Land M."/>
            <person name="Hauser L."/>
            <person name="Kyrpides N."/>
            <person name="Ivanova N."/>
            <person name="Ovchinnikova G."/>
            <person name="Pagani I."/>
            <person name="Rawat S.R."/>
            <person name="Mannisto M."/>
            <person name="Haggblom M.M."/>
            <person name="Woyke T."/>
        </authorList>
    </citation>
    <scope>NUCLEOTIDE SEQUENCE [LARGE SCALE GENOMIC DNA]</scope>
    <source>
        <strain evidence="2">MP5ACTX9</strain>
    </source>
</reference>
<organism evidence="2">
    <name type="scientific">Granulicella tundricola (strain ATCC BAA-1859 / DSM 23138 / MP5ACTX9)</name>
    <dbReference type="NCBI Taxonomy" id="1198114"/>
    <lineage>
        <taxon>Bacteria</taxon>
        <taxon>Pseudomonadati</taxon>
        <taxon>Acidobacteriota</taxon>
        <taxon>Terriglobia</taxon>
        <taxon>Terriglobales</taxon>
        <taxon>Acidobacteriaceae</taxon>
        <taxon>Granulicella</taxon>
    </lineage>
</organism>
<name>E8WWA7_GRATM</name>
<dbReference type="PANTHER" id="PTHR36154">
    <property type="entry name" value="DNA-BINDING TRANSCRIPTIONAL ACTIVATOR ALPA"/>
    <property type="match status" value="1"/>
</dbReference>
<dbReference type="Proteomes" id="UP000000343">
    <property type="component" value="Chromosome"/>
</dbReference>
<dbReference type="InterPro" id="IPR052931">
    <property type="entry name" value="Prophage_regulatory_activator"/>
</dbReference>
<evidence type="ECO:0000313" key="2">
    <source>
        <dbReference type="Proteomes" id="UP000000343"/>
    </source>
</evidence>
<dbReference type="EMBL" id="CP002480">
    <property type="protein sequence ID" value="ADW68490.1"/>
    <property type="molecule type" value="Genomic_DNA"/>
</dbReference>